<dbReference type="InterPro" id="IPR011006">
    <property type="entry name" value="CheY-like_superfamily"/>
</dbReference>
<dbReference type="InterPro" id="IPR001789">
    <property type="entry name" value="Sig_transdc_resp-reg_receiver"/>
</dbReference>
<evidence type="ECO:0000313" key="3">
    <source>
        <dbReference type="EMBL" id="MBB3988176.1"/>
    </source>
</evidence>
<gene>
    <name evidence="3" type="ORF">GGQ68_004532</name>
</gene>
<dbReference type="RefSeq" id="WP_183969803.1">
    <property type="nucleotide sequence ID" value="NZ_BAABBZ010000016.1"/>
</dbReference>
<dbReference type="PANTHER" id="PTHR44520">
    <property type="entry name" value="RESPONSE REGULATOR RCP1-RELATED"/>
    <property type="match status" value="1"/>
</dbReference>
<dbReference type="AlphaFoldDB" id="A0A7W6DS36"/>
<feature type="modified residue" description="4-aspartylphosphate" evidence="1">
    <location>
        <position position="63"/>
    </location>
</feature>
<organism evidence="3 4">
    <name type="scientific">Sagittula marina</name>
    <dbReference type="NCBI Taxonomy" id="943940"/>
    <lineage>
        <taxon>Bacteria</taxon>
        <taxon>Pseudomonadati</taxon>
        <taxon>Pseudomonadota</taxon>
        <taxon>Alphaproteobacteria</taxon>
        <taxon>Rhodobacterales</taxon>
        <taxon>Roseobacteraceae</taxon>
        <taxon>Sagittula</taxon>
    </lineage>
</organism>
<dbReference type="Pfam" id="PF00072">
    <property type="entry name" value="Response_reg"/>
    <property type="match status" value="1"/>
</dbReference>
<feature type="domain" description="Response regulatory" evidence="2">
    <location>
        <begin position="9"/>
        <end position="133"/>
    </location>
</feature>
<keyword evidence="1" id="KW-0597">Phosphoprotein</keyword>
<comment type="caution">
    <text evidence="3">The sequence shown here is derived from an EMBL/GenBank/DDBJ whole genome shotgun (WGS) entry which is preliminary data.</text>
</comment>
<sequence length="147" mass="16443">MTSDTGGVVAMCIDDEAIDLKLNRRVLKRTGLYATILDFVSAEAALEHLSANPEQRIDVIFLDINMPRMNGFDFLEAIKTEFRDDLVECVVIMLTTSLHPKDQARAEAIELVREYLNKPLTDLDARRIAIEIGEQRLPGKVGQSARG</sequence>
<reference evidence="3 4" key="1">
    <citation type="submission" date="2020-08" db="EMBL/GenBank/DDBJ databases">
        <title>Genomic Encyclopedia of Type Strains, Phase IV (KMG-IV): sequencing the most valuable type-strain genomes for metagenomic binning, comparative biology and taxonomic classification.</title>
        <authorList>
            <person name="Goeker M."/>
        </authorList>
    </citation>
    <scope>NUCLEOTIDE SEQUENCE [LARGE SCALE GENOMIC DNA]</scope>
    <source>
        <strain evidence="3 4">DSM 102235</strain>
    </source>
</reference>
<dbReference type="GO" id="GO:0000160">
    <property type="term" value="P:phosphorelay signal transduction system"/>
    <property type="evidence" value="ECO:0007669"/>
    <property type="project" value="InterPro"/>
</dbReference>
<accession>A0A7W6DS36</accession>
<evidence type="ECO:0000313" key="4">
    <source>
        <dbReference type="Proteomes" id="UP000541426"/>
    </source>
</evidence>
<dbReference type="EMBL" id="JACIEJ010000017">
    <property type="protein sequence ID" value="MBB3988176.1"/>
    <property type="molecule type" value="Genomic_DNA"/>
</dbReference>
<dbReference type="PROSITE" id="PS50110">
    <property type="entry name" value="RESPONSE_REGULATORY"/>
    <property type="match status" value="1"/>
</dbReference>
<dbReference type="SUPFAM" id="SSF52172">
    <property type="entry name" value="CheY-like"/>
    <property type="match status" value="1"/>
</dbReference>
<protein>
    <submittedName>
        <fullName evidence="3">CheY-like chemotaxis protein</fullName>
    </submittedName>
</protein>
<dbReference type="Gene3D" id="3.40.50.2300">
    <property type="match status" value="1"/>
</dbReference>
<dbReference type="Proteomes" id="UP000541426">
    <property type="component" value="Unassembled WGS sequence"/>
</dbReference>
<keyword evidence="4" id="KW-1185">Reference proteome</keyword>
<proteinExistence type="predicted"/>
<name>A0A7W6DS36_9RHOB</name>
<evidence type="ECO:0000256" key="1">
    <source>
        <dbReference type="PROSITE-ProRule" id="PRU00169"/>
    </source>
</evidence>
<dbReference type="PANTHER" id="PTHR44520:SF2">
    <property type="entry name" value="RESPONSE REGULATOR RCP1"/>
    <property type="match status" value="1"/>
</dbReference>
<evidence type="ECO:0000259" key="2">
    <source>
        <dbReference type="PROSITE" id="PS50110"/>
    </source>
</evidence>
<dbReference type="SMART" id="SM00448">
    <property type="entry name" value="REC"/>
    <property type="match status" value="1"/>
</dbReference>
<dbReference type="InterPro" id="IPR052893">
    <property type="entry name" value="TCS_response_regulator"/>
</dbReference>